<dbReference type="PANTHER" id="PTHR33446:SF2">
    <property type="entry name" value="PROTEIN TONB"/>
    <property type="match status" value="1"/>
</dbReference>
<dbReference type="GO" id="GO:0031992">
    <property type="term" value="F:energy transducer activity"/>
    <property type="evidence" value="ECO:0007669"/>
    <property type="project" value="TreeGrafter"/>
</dbReference>
<dbReference type="GO" id="GO:0055085">
    <property type="term" value="P:transmembrane transport"/>
    <property type="evidence" value="ECO:0007669"/>
    <property type="project" value="InterPro"/>
</dbReference>
<name>A0A840CLI7_9BACT</name>
<keyword evidence="8" id="KW-1133">Transmembrane helix</keyword>
<evidence type="ECO:0000259" key="10">
    <source>
        <dbReference type="Pfam" id="PF03544"/>
    </source>
</evidence>
<dbReference type="Pfam" id="PF03544">
    <property type="entry name" value="TonB_C"/>
    <property type="match status" value="1"/>
</dbReference>
<evidence type="ECO:0000256" key="2">
    <source>
        <dbReference type="ARBA" id="ARBA00006555"/>
    </source>
</evidence>
<sequence length="299" mass="33612">MKIKSYTLLFRIFSYLSDKTNGASFFVRYKLMLGTLIIGLTGSVANVKAQKKDSSYTGNDTIILPKAQVTCYKVYIPPEEDQKGEVEAKGNVTDPSGEPVIGVTVVVKNTRNGTVTDAKGNFILKKVKQSDILVFSYIGFKQQEVALPKVRANDIKVVMQEDEMILCYEVVIISLPDNDDIYRRTPKRITKFSYEEAQTPPVSRVGNLPAFEDWVNDEVRYNDEMLKDKIEGEVVASFAIDKKGNIKDAKITRKLHPYADAEVLRLLSTSGKWTPGEHNGKKIKTTMTITVKFILPENK</sequence>
<dbReference type="SUPFAM" id="SSF74653">
    <property type="entry name" value="TolA/TonB C-terminal domain"/>
    <property type="match status" value="1"/>
</dbReference>
<evidence type="ECO:0000256" key="8">
    <source>
        <dbReference type="ARBA" id="ARBA00022989"/>
    </source>
</evidence>
<dbReference type="InterPro" id="IPR006260">
    <property type="entry name" value="TonB/TolA_C"/>
</dbReference>
<dbReference type="AlphaFoldDB" id="A0A840CLI7"/>
<keyword evidence="3" id="KW-0813">Transport</keyword>
<evidence type="ECO:0000256" key="4">
    <source>
        <dbReference type="ARBA" id="ARBA00022475"/>
    </source>
</evidence>
<dbReference type="Pfam" id="PF13715">
    <property type="entry name" value="CarbopepD_reg_2"/>
    <property type="match status" value="1"/>
</dbReference>
<keyword evidence="7" id="KW-0653">Protein transport</keyword>
<proteinExistence type="inferred from homology"/>
<comment type="subcellular location">
    <subcellularLocation>
        <location evidence="1">Cell inner membrane</location>
        <topology evidence="1">Single-pass membrane protein</topology>
        <orientation evidence="1">Periplasmic side</orientation>
    </subcellularLocation>
</comment>
<dbReference type="InterPro" id="IPR008969">
    <property type="entry name" value="CarboxyPept-like_regulatory"/>
</dbReference>
<gene>
    <name evidence="11" type="ORF">GGR21_002841</name>
</gene>
<keyword evidence="5" id="KW-0997">Cell inner membrane</keyword>
<dbReference type="InterPro" id="IPR051045">
    <property type="entry name" value="TonB-dependent_transducer"/>
</dbReference>
<comment type="caution">
    <text evidence="11">The sequence shown here is derived from an EMBL/GenBank/DDBJ whole genome shotgun (WGS) entry which is preliminary data.</text>
</comment>
<dbReference type="Proteomes" id="UP000555103">
    <property type="component" value="Unassembled WGS sequence"/>
</dbReference>
<comment type="similarity">
    <text evidence="2">Belongs to the TonB family.</text>
</comment>
<protein>
    <submittedName>
        <fullName evidence="11">TonB family protein</fullName>
    </submittedName>
</protein>
<evidence type="ECO:0000256" key="7">
    <source>
        <dbReference type="ARBA" id="ARBA00022927"/>
    </source>
</evidence>
<evidence type="ECO:0000256" key="9">
    <source>
        <dbReference type="ARBA" id="ARBA00023136"/>
    </source>
</evidence>
<keyword evidence="6" id="KW-0812">Transmembrane</keyword>
<dbReference type="Gene3D" id="2.60.40.1120">
    <property type="entry name" value="Carboxypeptidase-like, regulatory domain"/>
    <property type="match status" value="1"/>
</dbReference>
<keyword evidence="9" id="KW-0472">Membrane</keyword>
<evidence type="ECO:0000256" key="3">
    <source>
        <dbReference type="ARBA" id="ARBA00022448"/>
    </source>
</evidence>
<reference evidence="11 12" key="1">
    <citation type="submission" date="2020-08" db="EMBL/GenBank/DDBJ databases">
        <title>Genomic Encyclopedia of Type Strains, Phase IV (KMG-IV): sequencing the most valuable type-strain genomes for metagenomic binning, comparative biology and taxonomic classification.</title>
        <authorList>
            <person name="Goeker M."/>
        </authorList>
    </citation>
    <scope>NUCLEOTIDE SEQUENCE [LARGE SCALE GENOMIC DNA]</scope>
    <source>
        <strain evidence="11 12">DSM 104969</strain>
    </source>
</reference>
<evidence type="ECO:0000313" key="11">
    <source>
        <dbReference type="EMBL" id="MBB4036927.1"/>
    </source>
</evidence>
<evidence type="ECO:0000313" key="12">
    <source>
        <dbReference type="Proteomes" id="UP000555103"/>
    </source>
</evidence>
<feature type="domain" description="TonB C-terminal" evidence="10">
    <location>
        <begin position="219"/>
        <end position="295"/>
    </location>
</feature>
<evidence type="ECO:0000256" key="6">
    <source>
        <dbReference type="ARBA" id="ARBA00022692"/>
    </source>
</evidence>
<dbReference type="InterPro" id="IPR037682">
    <property type="entry name" value="TonB_C"/>
</dbReference>
<evidence type="ECO:0000256" key="5">
    <source>
        <dbReference type="ARBA" id="ARBA00022519"/>
    </source>
</evidence>
<keyword evidence="4" id="KW-1003">Cell membrane</keyword>
<evidence type="ECO:0000256" key="1">
    <source>
        <dbReference type="ARBA" id="ARBA00004383"/>
    </source>
</evidence>
<dbReference type="EMBL" id="JACIEP010000010">
    <property type="protein sequence ID" value="MBB4036927.1"/>
    <property type="molecule type" value="Genomic_DNA"/>
</dbReference>
<dbReference type="PANTHER" id="PTHR33446">
    <property type="entry name" value="PROTEIN TONB-RELATED"/>
    <property type="match status" value="1"/>
</dbReference>
<dbReference type="RefSeq" id="WP_183307812.1">
    <property type="nucleotide sequence ID" value="NZ_JACIEP010000010.1"/>
</dbReference>
<dbReference type="GO" id="GO:0015031">
    <property type="term" value="P:protein transport"/>
    <property type="evidence" value="ECO:0007669"/>
    <property type="project" value="UniProtKB-KW"/>
</dbReference>
<accession>A0A840CLI7</accession>
<dbReference type="NCBIfam" id="TIGR01352">
    <property type="entry name" value="tonB_Cterm"/>
    <property type="match status" value="1"/>
</dbReference>
<dbReference type="Gene3D" id="3.30.1150.10">
    <property type="match status" value="1"/>
</dbReference>
<keyword evidence="12" id="KW-1185">Reference proteome</keyword>
<dbReference type="SUPFAM" id="SSF49464">
    <property type="entry name" value="Carboxypeptidase regulatory domain-like"/>
    <property type="match status" value="1"/>
</dbReference>
<organism evidence="11 12">
    <name type="scientific">Dysgonomonas hofstadii</name>
    <dbReference type="NCBI Taxonomy" id="637886"/>
    <lineage>
        <taxon>Bacteria</taxon>
        <taxon>Pseudomonadati</taxon>
        <taxon>Bacteroidota</taxon>
        <taxon>Bacteroidia</taxon>
        <taxon>Bacteroidales</taxon>
        <taxon>Dysgonomonadaceae</taxon>
        <taxon>Dysgonomonas</taxon>
    </lineage>
</organism>
<dbReference type="GO" id="GO:0098797">
    <property type="term" value="C:plasma membrane protein complex"/>
    <property type="evidence" value="ECO:0007669"/>
    <property type="project" value="TreeGrafter"/>
</dbReference>